<evidence type="ECO:0000313" key="5">
    <source>
        <dbReference type="Proteomes" id="UP000654075"/>
    </source>
</evidence>
<dbReference type="Proteomes" id="UP000654075">
    <property type="component" value="Unassembled WGS sequence"/>
</dbReference>
<dbReference type="PANTHER" id="PTHR24006">
    <property type="entry name" value="UBIQUITIN CARBOXYL-TERMINAL HYDROLASE"/>
    <property type="match status" value="1"/>
</dbReference>
<dbReference type="PROSITE" id="PS50235">
    <property type="entry name" value="USP_3"/>
    <property type="match status" value="1"/>
</dbReference>
<organism evidence="4 5">
    <name type="scientific">Polarella glacialis</name>
    <name type="common">Dinoflagellate</name>
    <dbReference type="NCBI Taxonomy" id="89957"/>
    <lineage>
        <taxon>Eukaryota</taxon>
        <taxon>Sar</taxon>
        <taxon>Alveolata</taxon>
        <taxon>Dinophyceae</taxon>
        <taxon>Suessiales</taxon>
        <taxon>Suessiaceae</taxon>
        <taxon>Polarella</taxon>
    </lineage>
</organism>
<dbReference type="GO" id="GO:0005829">
    <property type="term" value="C:cytosol"/>
    <property type="evidence" value="ECO:0007669"/>
    <property type="project" value="TreeGrafter"/>
</dbReference>
<dbReference type="InterPro" id="IPR018200">
    <property type="entry name" value="USP_CS"/>
</dbReference>
<feature type="transmembrane region" description="Helical" evidence="2">
    <location>
        <begin position="107"/>
        <end position="126"/>
    </location>
</feature>
<keyword evidence="2" id="KW-1133">Transmembrane helix</keyword>
<sequence>MPPPLRIPSVPLNHFVLGPPGVRRFFRRASDGSFASGFDGEELVMAGFDSERGSFQATSYTDEDAEEDSAWLVLTTRRNRKKGTTWNWHSTVLPAADSTEMRACAALALQLAALITQVVAYCALLVRRSVEQRDGAKALFRIAMLLQVLAAAAAFASFVRFLSGIHNRFHLLTAEFLFSLTDGQVVIWPADFELRLGPCAIFLVLGGILSLVSGLVLVTCNPSARRGQKAPPVPVGCTPPALQLQRPLLKRSGTAAAAALLQKASVERFRSHDRRIVAGLLVAMALFTLFLGVVGFLLGRAGIEQGVSQAFRGPEHNLRQTSQAAQAAGHVVTGCGRADSGFDTKHGAGRSLGCRPRRPGRGSGAAAAASAAAALCPGPLPCVEVAWDRHLVADVAKAGAEAAEAEASAKAAKELEEAADLDPDESAVYRGCVKLNHAVASLRPVSDADDEMKMKTPPSPGSVHGNVSLLMRLKRLPWHRERPEEEEVAEERPRGLRLPWQRPARTPVAEEKAERPGFWQRIAQRGLEVMIPPALPQKAPLQIEVTTPLCGVPTPLCVPTESQVPTPLCGEAFRQWLVGQGPLQRNGPDHISPPRVGLQNQGNTCYLNAVLQCLIHTPLLRGNLELAYERPWLGEDEQPWLVELLRLFREVDEAKGVGRPVSAASIAELILANKEFKRGQQADAHEAFMFIVARLLDACLALGDLSGRRPAGSPGDGYAAKEKLERESLVGYSFGMDVGQRVRCGSCSYASTTSQVGYCLCL</sequence>
<keyword evidence="5" id="KW-1185">Reference proteome</keyword>
<dbReference type="Pfam" id="PF00443">
    <property type="entry name" value="UCH"/>
    <property type="match status" value="1"/>
</dbReference>
<dbReference type="GO" id="GO:0005634">
    <property type="term" value="C:nucleus"/>
    <property type="evidence" value="ECO:0007669"/>
    <property type="project" value="TreeGrafter"/>
</dbReference>
<dbReference type="AlphaFoldDB" id="A0A813DCC9"/>
<dbReference type="GO" id="GO:0016579">
    <property type="term" value="P:protein deubiquitination"/>
    <property type="evidence" value="ECO:0007669"/>
    <property type="project" value="InterPro"/>
</dbReference>
<feature type="transmembrane region" description="Helical" evidence="2">
    <location>
        <begin position="276"/>
        <end position="298"/>
    </location>
</feature>
<name>A0A813DCC9_POLGL</name>
<feature type="transmembrane region" description="Helical" evidence="2">
    <location>
        <begin position="200"/>
        <end position="220"/>
    </location>
</feature>
<protein>
    <recommendedName>
        <fullName evidence="3">USP domain-containing protein</fullName>
    </recommendedName>
</protein>
<feature type="non-terminal residue" evidence="4">
    <location>
        <position position="762"/>
    </location>
</feature>
<evidence type="ECO:0000256" key="2">
    <source>
        <dbReference type="SAM" id="Phobius"/>
    </source>
</evidence>
<feature type="domain" description="USP" evidence="3">
    <location>
        <begin position="596"/>
        <end position="762"/>
    </location>
</feature>
<comment type="caution">
    <text evidence="4">The sequence shown here is derived from an EMBL/GenBank/DDBJ whole genome shotgun (WGS) entry which is preliminary data.</text>
</comment>
<dbReference type="GO" id="GO:0004843">
    <property type="term" value="F:cysteine-type deubiquitinase activity"/>
    <property type="evidence" value="ECO:0007669"/>
    <property type="project" value="InterPro"/>
</dbReference>
<keyword evidence="2" id="KW-0472">Membrane</keyword>
<dbReference type="OrthoDB" id="435359at2759"/>
<dbReference type="EMBL" id="CAJNNV010000650">
    <property type="protein sequence ID" value="CAE8583238.1"/>
    <property type="molecule type" value="Genomic_DNA"/>
</dbReference>
<evidence type="ECO:0000259" key="3">
    <source>
        <dbReference type="PROSITE" id="PS50235"/>
    </source>
</evidence>
<dbReference type="Gene3D" id="3.90.70.10">
    <property type="entry name" value="Cysteine proteinases"/>
    <property type="match status" value="1"/>
</dbReference>
<proteinExistence type="predicted"/>
<dbReference type="InterPro" id="IPR001394">
    <property type="entry name" value="Peptidase_C19_UCH"/>
</dbReference>
<evidence type="ECO:0000313" key="4">
    <source>
        <dbReference type="EMBL" id="CAE8583238.1"/>
    </source>
</evidence>
<dbReference type="InterPro" id="IPR028889">
    <property type="entry name" value="USP"/>
</dbReference>
<gene>
    <name evidence="4" type="ORF">PGLA1383_LOCUS2222</name>
</gene>
<dbReference type="PROSITE" id="PS00972">
    <property type="entry name" value="USP_1"/>
    <property type="match status" value="1"/>
</dbReference>
<feature type="region of interest" description="Disordered" evidence="1">
    <location>
        <begin position="446"/>
        <end position="465"/>
    </location>
</feature>
<accession>A0A813DCC9</accession>
<reference evidence="4" key="1">
    <citation type="submission" date="2021-02" db="EMBL/GenBank/DDBJ databases">
        <authorList>
            <person name="Dougan E. K."/>
            <person name="Rhodes N."/>
            <person name="Thang M."/>
            <person name="Chan C."/>
        </authorList>
    </citation>
    <scope>NUCLEOTIDE SEQUENCE</scope>
</reference>
<dbReference type="InterPro" id="IPR050164">
    <property type="entry name" value="Peptidase_C19"/>
</dbReference>
<dbReference type="InterPro" id="IPR038765">
    <property type="entry name" value="Papain-like_cys_pep_sf"/>
</dbReference>
<dbReference type="SUPFAM" id="SSF54001">
    <property type="entry name" value="Cysteine proteinases"/>
    <property type="match status" value="1"/>
</dbReference>
<evidence type="ECO:0000256" key="1">
    <source>
        <dbReference type="SAM" id="MobiDB-lite"/>
    </source>
</evidence>
<keyword evidence="2" id="KW-0812">Transmembrane</keyword>
<feature type="transmembrane region" description="Helical" evidence="2">
    <location>
        <begin position="138"/>
        <end position="162"/>
    </location>
</feature>